<dbReference type="PANTHER" id="PTHR43591">
    <property type="entry name" value="METHYLTRANSFERASE"/>
    <property type="match status" value="1"/>
</dbReference>
<name>A0ABR3G5M0_9PEZI</name>
<dbReference type="PANTHER" id="PTHR43591:SF10">
    <property type="entry name" value="ABC TRANSMEMBRANE TYPE-1 DOMAIN-CONTAINING PROTEIN-RELATED"/>
    <property type="match status" value="1"/>
</dbReference>
<proteinExistence type="predicted"/>
<comment type="caution">
    <text evidence="1">The sequence shown here is derived from an EMBL/GenBank/DDBJ whole genome shotgun (WGS) entry which is preliminary data.</text>
</comment>
<sequence>MSGADSGISGVFPRSDLEDRDRDRYVATDDETFSVTSSVFDYQYENGRRYHAFREGSYYAPNDEYQNNQLDIFHHIYLMLLGGNLYIAPLDNPKRILDVGTGTGIWVMDMADEFPDAEVIGTDLSPIQPEWVPPNVRFEIDDAQSEWTYGEGTFDFIHIRCLFGSISDWPALLQQAYRHLAPGGWIQIAECKLPYDCDDGSLASDSYLNQWTEYAVEAGKRAGRPFNITDKIWGWLQESGFERTEERVFKYVCP</sequence>
<dbReference type="Proteomes" id="UP001447188">
    <property type="component" value="Unassembled WGS sequence"/>
</dbReference>
<dbReference type="EMBL" id="JBBBZM010000313">
    <property type="protein sequence ID" value="KAL0631032.1"/>
    <property type="molecule type" value="Genomic_DNA"/>
</dbReference>
<organism evidence="1 2">
    <name type="scientific">Discina gigas</name>
    <dbReference type="NCBI Taxonomy" id="1032678"/>
    <lineage>
        <taxon>Eukaryota</taxon>
        <taxon>Fungi</taxon>
        <taxon>Dikarya</taxon>
        <taxon>Ascomycota</taxon>
        <taxon>Pezizomycotina</taxon>
        <taxon>Pezizomycetes</taxon>
        <taxon>Pezizales</taxon>
        <taxon>Discinaceae</taxon>
        <taxon>Discina</taxon>
    </lineage>
</organism>
<gene>
    <name evidence="1" type="ORF">Q9L58_010117</name>
</gene>
<dbReference type="InterPro" id="IPR029063">
    <property type="entry name" value="SAM-dependent_MTases_sf"/>
</dbReference>
<evidence type="ECO:0000313" key="1">
    <source>
        <dbReference type="EMBL" id="KAL0631032.1"/>
    </source>
</evidence>
<dbReference type="SUPFAM" id="SSF53335">
    <property type="entry name" value="S-adenosyl-L-methionine-dependent methyltransferases"/>
    <property type="match status" value="1"/>
</dbReference>
<protein>
    <recommendedName>
        <fullName evidence="3">S-adenosyl-L-methionine-dependent methyltransferase</fullName>
    </recommendedName>
</protein>
<dbReference type="CDD" id="cd02440">
    <property type="entry name" value="AdoMet_MTases"/>
    <property type="match status" value="1"/>
</dbReference>
<dbReference type="Pfam" id="PF13489">
    <property type="entry name" value="Methyltransf_23"/>
    <property type="match status" value="1"/>
</dbReference>
<reference evidence="1 2" key="1">
    <citation type="submission" date="2024-02" db="EMBL/GenBank/DDBJ databases">
        <title>Discinaceae phylogenomics.</title>
        <authorList>
            <person name="Dirks A.C."/>
            <person name="James T.Y."/>
        </authorList>
    </citation>
    <scope>NUCLEOTIDE SEQUENCE [LARGE SCALE GENOMIC DNA]</scope>
    <source>
        <strain evidence="1 2">ACD0624</strain>
    </source>
</reference>
<accession>A0ABR3G5M0</accession>
<dbReference type="Gene3D" id="3.40.50.150">
    <property type="entry name" value="Vaccinia Virus protein VP39"/>
    <property type="match status" value="1"/>
</dbReference>
<evidence type="ECO:0000313" key="2">
    <source>
        <dbReference type="Proteomes" id="UP001447188"/>
    </source>
</evidence>
<keyword evidence="2" id="KW-1185">Reference proteome</keyword>
<evidence type="ECO:0008006" key="3">
    <source>
        <dbReference type="Google" id="ProtNLM"/>
    </source>
</evidence>